<evidence type="ECO:0000256" key="5">
    <source>
        <dbReference type="ARBA" id="ARBA00022989"/>
    </source>
</evidence>
<keyword evidence="3" id="KW-1003">Cell membrane</keyword>
<dbReference type="Pfam" id="PF00528">
    <property type="entry name" value="BPD_transp_1"/>
    <property type="match status" value="1"/>
</dbReference>
<dbReference type="RefSeq" id="WP_120111659.1">
    <property type="nucleotide sequence ID" value="NZ_QXQB01000003.1"/>
</dbReference>
<dbReference type="SUPFAM" id="SSF161098">
    <property type="entry name" value="MetI-like"/>
    <property type="match status" value="1"/>
</dbReference>
<evidence type="ECO:0000259" key="8">
    <source>
        <dbReference type="PROSITE" id="PS50928"/>
    </source>
</evidence>
<feature type="transmembrane region" description="Helical" evidence="7">
    <location>
        <begin position="160"/>
        <end position="180"/>
    </location>
</feature>
<dbReference type="OrthoDB" id="2553371at2"/>
<name>A0A3A6PDP0_9BACL</name>
<accession>A0A3A6PDP0</accession>
<dbReference type="Proteomes" id="UP000267798">
    <property type="component" value="Unassembled WGS sequence"/>
</dbReference>
<comment type="subcellular location">
    <subcellularLocation>
        <location evidence="1 7">Cell membrane</location>
        <topology evidence="1 7">Multi-pass membrane protein</topology>
    </subcellularLocation>
</comment>
<feature type="transmembrane region" description="Helical" evidence="7">
    <location>
        <begin position="201"/>
        <end position="224"/>
    </location>
</feature>
<organism evidence="9 10">
    <name type="scientific">Paenibacillus pinisoli</name>
    <dbReference type="NCBI Taxonomy" id="1276110"/>
    <lineage>
        <taxon>Bacteria</taxon>
        <taxon>Bacillati</taxon>
        <taxon>Bacillota</taxon>
        <taxon>Bacilli</taxon>
        <taxon>Bacillales</taxon>
        <taxon>Paenibacillaceae</taxon>
        <taxon>Paenibacillus</taxon>
    </lineage>
</organism>
<dbReference type="Gene3D" id="1.10.3720.10">
    <property type="entry name" value="MetI-like"/>
    <property type="match status" value="1"/>
</dbReference>
<feature type="transmembrane region" description="Helical" evidence="7">
    <location>
        <begin position="12"/>
        <end position="39"/>
    </location>
</feature>
<gene>
    <name evidence="9" type="ORF">D3P09_15240</name>
</gene>
<sequence length="298" mass="33105">MISSKRLDGWKFLLFIAPWLIGFTIFFLLPFGTAVFYAFTDARLPGSTDFNFIGMSNFSTLMGDPIFGKSVANTIYFVLLGVPIVTTGMLLIALLLNLDVKGIALFRTFYYLPTLVPIVATVIIWRLVFNSEFGVLNGFLGLFGMGKVNWLGGAGMIKPVIILLQIWISGSGVLIFLAALKGVPSHLYEAALIDGASRIRRFFSITLPMISPSILFVLVIQTMYNFQMFTEAMLLSNGGPNYASYTYVFHIYKAAFTDLKFSMAMAQSIILFAMILAVTMFILKASNRFVYYEGEGRG</sequence>
<dbReference type="InterPro" id="IPR035906">
    <property type="entry name" value="MetI-like_sf"/>
</dbReference>
<evidence type="ECO:0000256" key="1">
    <source>
        <dbReference type="ARBA" id="ARBA00004651"/>
    </source>
</evidence>
<evidence type="ECO:0000256" key="2">
    <source>
        <dbReference type="ARBA" id="ARBA00022448"/>
    </source>
</evidence>
<feature type="domain" description="ABC transmembrane type-1" evidence="8">
    <location>
        <begin position="71"/>
        <end position="282"/>
    </location>
</feature>
<evidence type="ECO:0000256" key="7">
    <source>
        <dbReference type="RuleBase" id="RU363032"/>
    </source>
</evidence>
<dbReference type="PANTHER" id="PTHR30193:SF1">
    <property type="entry name" value="ABC TRANSPORTER PERMEASE PROTEIN YESP-RELATED"/>
    <property type="match status" value="1"/>
</dbReference>
<keyword evidence="2 7" id="KW-0813">Transport</keyword>
<dbReference type="PANTHER" id="PTHR30193">
    <property type="entry name" value="ABC TRANSPORTER PERMEASE PROTEIN"/>
    <property type="match status" value="1"/>
</dbReference>
<dbReference type="CDD" id="cd06261">
    <property type="entry name" value="TM_PBP2"/>
    <property type="match status" value="1"/>
</dbReference>
<dbReference type="InterPro" id="IPR000515">
    <property type="entry name" value="MetI-like"/>
</dbReference>
<keyword evidence="5 7" id="KW-1133">Transmembrane helix</keyword>
<evidence type="ECO:0000256" key="3">
    <source>
        <dbReference type="ARBA" id="ARBA00022475"/>
    </source>
</evidence>
<dbReference type="InterPro" id="IPR051393">
    <property type="entry name" value="ABC_transporter_permease"/>
</dbReference>
<evidence type="ECO:0000313" key="9">
    <source>
        <dbReference type="EMBL" id="RJX38877.1"/>
    </source>
</evidence>
<dbReference type="PROSITE" id="PS50928">
    <property type="entry name" value="ABC_TM1"/>
    <property type="match status" value="1"/>
</dbReference>
<comment type="similarity">
    <text evidence="7">Belongs to the binding-protein-dependent transport system permease family.</text>
</comment>
<dbReference type="GO" id="GO:0005886">
    <property type="term" value="C:plasma membrane"/>
    <property type="evidence" value="ECO:0007669"/>
    <property type="project" value="UniProtKB-SubCell"/>
</dbReference>
<feature type="transmembrane region" description="Helical" evidence="7">
    <location>
        <begin position="108"/>
        <end position="128"/>
    </location>
</feature>
<protein>
    <submittedName>
        <fullName evidence="9">Sugar ABC transporter permease</fullName>
    </submittedName>
</protein>
<keyword evidence="4 7" id="KW-0812">Transmembrane</keyword>
<dbReference type="AlphaFoldDB" id="A0A3A6PDP0"/>
<keyword evidence="6 7" id="KW-0472">Membrane</keyword>
<dbReference type="EMBL" id="QXQB01000003">
    <property type="protein sequence ID" value="RJX38877.1"/>
    <property type="molecule type" value="Genomic_DNA"/>
</dbReference>
<comment type="caution">
    <text evidence="9">The sequence shown here is derived from an EMBL/GenBank/DDBJ whole genome shotgun (WGS) entry which is preliminary data.</text>
</comment>
<keyword evidence="10" id="KW-1185">Reference proteome</keyword>
<evidence type="ECO:0000256" key="6">
    <source>
        <dbReference type="ARBA" id="ARBA00023136"/>
    </source>
</evidence>
<evidence type="ECO:0000256" key="4">
    <source>
        <dbReference type="ARBA" id="ARBA00022692"/>
    </source>
</evidence>
<dbReference type="GO" id="GO:0055085">
    <property type="term" value="P:transmembrane transport"/>
    <property type="evidence" value="ECO:0007669"/>
    <property type="project" value="InterPro"/>
</dbReference>
<evidence type="ECO:0000313" key="10">
    <source>
        <dbReference type="Proteomes" id="UP000267798"/>
    </source>
</evidence>
<reference evidence="9 10" key="1">
    <citation type="submission" date="2018-09" db="EMBL/GenBank/DDBJ databases">
        <title>Paenibacillus aracenensis nov. sp. isolated from a cave in southern Spain.</title>
        <authorList>
            <person name="Jurado V."/>
            <person name="Gutierrez-Patricio S."/>
            <person name="Gonzalez-Pimentel J.L."/>
            <person name="Miller A.Z."/>
            <person name="Laiz L."/>
            <person name="Saiz-Jimenez C."/>
        </authorList>
    </citation>
    <scope>NUCLEOTIDE SEQUENCE [LARGE SCALE GENOMIC DNA]</scope>
    <source>
        <strain evidence="9 10">JCM 19203</strain>
    </source>
</reference>
<feature type="transmembrane region" description="Helical" evidence="7">
    <location>
        <begin position="75"/>
        <end position="96"/>
    </location>
</feature>
<proteinExistence type="inferred from homology"/>
<feature type="transmembrane region" description="Helical" evidence="7">
    <location>
        <begin position="264"/>
        <end position="283"/>
    </location>
</feature>